<keyword evidence="3" id="KW-0813">Transport</keyword>
<reference evidence="9" key="1">
    <citation type="submission" date="2023-03" db="EMBL/GenBank/DDBJ databases">
        <authorList>
            <person name="Steffen K."/>
            <person name="Cardenas P."/>
        </authorList>
    </citation>
    <scope>NUCLEOTIDE SEQUENCE</scope>
</reference>
<dbReference type="GO" id="GO:0016020">
    <property type="term" value="C:membrane"/>
    <property type="evidence" value="ECO:0007669"/>
    <property type="project" value="UniProtKB-SubCell"/>
</dbReference>
<dbReference type="InterPro" id="IPR020846">
    <property type="entry name" value="MFS_dom"/>
</dbReference>
<dbReference type="AlphaFoldDB" id="A0AA35XBQ4"/>
<comment type="similarity">
    <text evidence="2">Belongs to the major facilitator superfamily.</text>
</comment>
<evidence type="ECO:0000256" key="4">
    <source>
        <dbReference type="ARBA" id="ARBA00022692"/>
    </source>
</evidence>
<gene>
    <name evidence="9" type="ORF">GBAR_LOCUS28915</name>
</gene>
<evidence type="ECO:0000256" key="7">
    <source>
        <dbReference type="SAM" id="Phobius"/>
    </source>
</evidence>
<dbReference type="GO" id="GO:0022857">
    <property type="term" value="F:transmembrane transporter activity"/>
    <property type="evidence" value="ECO:0007669"/>
    <property type="project" value="InterPro"/>
</dbReference>
<feature type="transmembrane region" description="Helical" evidence="7">
    <location>
        <begin position="124"/>
        <end position="147"/>
    </location>
</feature>
<feature type="non-terminal residue" evidence="9">
    <location>
        <position position="280"/>
    </location>
</feature>
<comment type="subcellular location">
    <subcellularLocation>
        <location evidence="1">Membrane</location>
        <topology evidence="1">Multi-pass membrane protein</topology>
    </subcellularLocation>
</comment>
<feature type="transmembrane region" description="Helical" evidence="7">
    <location>
        <begin position="159"/>
        <end position="180"/>
    </location>
</feature>
<dbReference type="SUPFAM" id="SSF103473">
    <property type="entry name" value="MFS general substrate transporter"/>
    <property type="match status" value="1"/>
</dbReference>
<organism evidence="9 10">
    <name type="scientific">Geodia barretti</name>
    <name type="common">Barrett's horny sponge</name>
    <dbReference type="NCBI Taxonomy" id="519541"/>
    <lineage>
        <taxon>Eukaryota</taxon>
        <taxon>Metazoa</taxon>
        <taxon>Porifera</taxon>
        <taxon>Demospongiae</taxon>
        <taxon>Heteroscleromorpha</taxon>
        <taxon>Tetractinellida</taxon>
        <taxon>Astrophorina</taxon>
        <taxon>Geodiidae</taxon>
        <taxon>Geodia</taxon>
    </lineage>
</organism>
<feature type="transmembrane region" description="Helical" evidence="7">
    <location>
        <begin position="93"/>
        <end position="112"/>
    </location>
</feature>
<keyword evidence="10" id="KW-1185">Reference proteome</keyword>
<evidence type="ECO:0000313" key="10">
    <source>
        <dbReference type="Proteomes" id="UP001174909"/>
    </source>
</evidence>
<keyword evidence="6 7" id="KW-0472">Membrane</keyword>
<name>A0AA35XBQ4_GEOBA</name>
<dbReference type="InterPro" id="IPR036259">
    <property type="entry name" value="MFS_trans_sf"/>
</dbReference>
<dbReference type="Proteomes" id="UP001174909">
    <property type="component" value="Unassembled WGS sequence"/>
</dbReference>
<feature type="domain" description="Major facilitator superfamily (MFS) profile" evidence="8">
    <location>
        <begin position="25"/>
        <end position="280"/>
    </location>
</feature>
<comment type="caution">
    <text evidence="9">The sequence shown here is derived from an EMBL/GenBank/DDBJ whole genome shotgun (WGS) entry which is preliminary data.</text>
</comment>
<feature type="transmembrane region" description="Helical" evidence="7">
    <location>
        <begin position="23"/>
        <end position="49"/>
    </location>
</feature>
<feature type="transmembrane region" description="Helical" evidence="7">
    <location>
        <begin position="61"/>
        <end position="81"/>
    </location>
</feature>
<evidence type="ECO:0000256" key="2">
    <source>
        <dbReference type="ARBA" id="ARBA00008335"/>
    </source>
</evidence>
<accession>A0AA35XBQ4</accession>
<evidence type="ECO:0000256" key="6">
    <source>
        <dbReference type="ARBA" id="ARBA00023136"/>
    </source>
</evidence>
<feature type="transmembrane region" description="Helical" evidence="7">
    <location>
        <begin position="186"/>
        <end position="207"/>
    </location>
</feature>
<evidence type="ECO:0000256" key="5">
    <source>
        <dbReference type="ARBA" id="ARBA00022989"/>
    </source>
</evidence>
<dbReference type="Pfam" id="PF00083">
    <property type="entry name" value="Sugar_tr"/>
    <property type="match status" value="1"/>
</dbReference>
<evidence type="ECO:0000259" key="8">
    <source>
        <dbReference type="PROSITE" id="PS50850"/>
    </source>
</evidence>
<dbReference type="InterPro" id="IPR005828">
    <property type="entry name" value="MFS_sugar_transport-like"/>
</dbReference>
<keyword evidence="4 7" id="KW-0812">Transmembrane</keyword>
<evidence type="ECO:0000256" key="1">
    <source>
        <dbReference type="ARBA" id="ARBA00004141"/>
    </source>
</evidence>
<protein>
    <submittedName>
        <fullName evidence="9">Synaptic vesicle 2-related protein</fullName>
    </submittedName>
</protein>
<dbReference type="EMBL" id="CASHTH010004044">
    <property type="protein sequence ID" value="CAI8052838.1"/>
    <property type="molecule type" value="Genomic_DNA"/>
</dbReference>
<evidence type="ECO:0000256" key="3">
    <source>
        <dbReference type="ARBA" id="ARBA00022448"/>
    </source>
</evidence>
<dbReference type="PROSITE" id="PS50850">
    <property type="entry name" value="MFS"/>
    <property type="match status" value="1"/>
</dbReference>
<dbReference type="PANTHER" id="PTHR23511:SF5">
    <property type="entry name" value="MAJOR FACILITATOR-TYPE TRANSPORTER HXNZ-RELATED"/>
    <property type="match status" value="1"/>
</dbReference>
<sequence length="280" mass="30708">MLTGNTITIEEAIEKMGFGPFQILITVFSGLLWLADAMELMILSVLAPAVQCQWGLSHAEAATITSVVFVGFLLGGLIWGVISDIIGRKSTLLIVNIWILVFGVLSAIKVAADDPSGKTFGYPWLLSCRFGVGFGAGGTAQAVTYYAEFLPSKSRGICLVLIEFWWAVGSMFGALLALGVMNSLGWHWYLGIATIPLFLVLFIFPFVPESARFYLMKKKHGKAKSVLKKIAWFNKRPLPQNAMTALFGVTPAHCGTVKAWKEYDTSVIEDCSLKGWTWPK</sequence>
<dbReference type="PANTHER" id="PTHR23511">
    <property type="entry name" value="SYNAPTIC VESICLE GLYCOPROTEIN 2"/>
    <property type="match status" value="1"/>
</dbReference>
<proteinExistence type="inferred from homology"/>
<dbReference type="Gene3D" id="1.20.1250.20">
    <property type="entry name" value="MFS general substrate transporter like domains"/>
    <property type="match status" value="1"/>
</dbReference>
<keyword evidence="5 7" id="KW-1133">Transmembrane helix</keyword>
<evidence type="ECO:0000313" key="9">
    <source>
        <dbReference type="EMBL" id="CAI8052838.1"/>
    </source>
</evidence>